<evidence type="ECO:0000256" key="1">
    <source>
        <dbReference type="ARBA" id="ARBA00004651"/>
    </source>
</evidence>
<evidence type="ECO:0000256" key="6">
    <source>
        <dbReference type="ARBA" id="ARBA00022989"/>
    </source>
</evidence>
<dbReference type="InterPro" id="IPR000522">
    <property type="entry name" value="ABC_transptr_permease_BtuC"/>
</dbReference>
<evidence type="ECO:0000256" key="4">
    <source>
        <dbReference type="ARBA" id="ARBA00022475"/>
    </source>
</evidence>
<gene>
    <name evidence="9" type="ORF">SAMN05444320_1093</name>
</gene>
<dbReference type="Gene3D" id="1.10.3470.10">
    <property type="entry name" value="ABC transporter involved in vitamin B12 uptake, BtuC"/>
    <property type="match status" value="1"/>
</dbReference>
<comment type="subcellular location">
    <subcellularLocation>
        <location evidence="1">Cell membrane</location>
        <topology evidence="1">Multi-pass membrane protein</topology>
    </subcellularLocation>
</comment>
<dbReference type="AlphaFoldDB" id="A0A1M5JRJ8"/>
<evidence type="ECO:0000313" key="10">
    <source>
        <dbReference type="Proteomes" id="UP000184501"/>
    </source>
</evidence>
<keyword evidence="3" id="KW-0813">Transport</keyword>
<organism evidence="9 10">
    <name type="scientific">Streptoalloteichus hindustanus</name>
    <dbReference type="NCBI Taxonomy" id="2017"/>
    <lineage>
        <taxon>Bacteria</taxon>
        <taxon>Bacillati</taxon>
        <taxon>Actinomycetota</taxon>
        <taxon>Actinomycetes</taxon>
        <taxon>Pseudonocardiales</taxon>
        <taxon>Pseudonocardiaceae</taxon>
        <taxon>Streptoalloteichus</taxon>
    </lineage>
</organism>
<comment type="similarity">
    <text evidence="2">Belongs to the binding-protein-dependent transport system permease family. FecCD subfamily.</text>
</comment>
<keyword evidence="5 8" id="KW-0812">Transmembrane</keyword>
<dbReference type="Proteomes" id="UP000184501">
    <property type="component" value="Unassembled WGS sequence"/>
</dbReference>
<keyword evidence="6 8" id="KW-1133">Transmembrane helix</keyword>
<accession>A0A1M5JRJ8</accession>
<protein>
    <submittedName>
        <fullName evidence="9">Iron complex transport system permease protein</fullName>
    </submittedName>
</protein>
<proteinExistence type="inferred from homology"/>
<feature type="transmembrane region" description="Helical" evidence="8">
    <location>
        <begin position="138"/>
        <end position="162"/>
    </location>
</feature>
<feature type="transmembrane region" description="Helical" evidence="8">
    <location>
        <begin position="182"/>
        <end position="201"/>
    </location>
</feature>
<dbReference type="InterPro" id="IPR037294">
    <property type="entry name" value="ABC_BtuC-like"/>
</dbReference>
<reference evidence="9 10" key="1">
    <citation type="submission" date="2016-11" db="EMBL/GenBank/DDBJ databases">
        <authorList>
            <person name="Jaros S."/>
            <person name="Januszkiewicz K."/>
            <person name="Wedrychowicz H."/>
        </authorList>
    </citation>
    <scope>NUCLEOTIDE SEQUENCE [LARGE SCALE GENOMIC DNA]</scope>
    <source>
        <strain evidence="9 10">DSM 44523</strain>
    </source>
</reference>
<feature type="transmembrane region" description="Helical" evidence="8">
    <location>
        <begin position="80"/>
        <end position="101"/>
    </location>
</feature>
<evidence type="ECO:0000256" key="7">
    <source>
        <dbReference type="ARBA" id="ARBA00023136"/>
    </source>
</evidence>
<evidence type="ECO:0000256" key="2">
    <source>
        <dbReference type="ARBA" id="ARBA00007935"/>
    </source>
</evidence>
<feature type="transmembrane region" description="Helical" evidence="8">
    <location>
        <begin position="107"/>
        <end position="126"/>
    </location>
</feature>
<feature type="transmembrane region" description="Helical" evidence="8">
    <location>
        <begin position="222"/>
        <end position="253"/>
    </location>
</feature>
<dbReference type="SUPFAM" id="SSF81345">
    <property type="entry name" value="ABC transporter involved in vitamin B12 uptake, BtuC"/>
    <property type="match status" value="1"/>
</dbReference>
<dbReference type="PANTHER" id="PTHR30472:SF1">
    <property type="entry name" value="FE(3+) DICITRATE TRANSPORT SYSTEM PERMEASE PROTEIN FECC-RELATED"/>
    <property type="match status" value="1"/>
</dbReference>
<dbReference type="GO" id="GO:0033214">
    <property type="term" value="P:siderophore-iron import into cell"/>
    <property type="evidence" value="ECO:0007669"/>
    <property type="project" value="TreeGrafter"/>
</dbReference>
<evidence type="ECO:0000256" key="3">
    <source>
        <dbReference type="ARBA" id="ARBA00022448"/>
    </source>
</evidence>
<dbReference type="GO" id="GO:0022857">
    <property type="term" value="F:transmembrane transporter activity"/>
    <property type="evidence" value="ECO:0007669"/>
    <property type="project" value="InterPro"/>
</dbReference>
<dbReference type="CDD" id="cd06550">
    <property type="entry name" value="TM_ABC_iron-siderophores_like"/>
    <property type="match status" value="1"/>
</dbReference>
<feature type="transmembrane region" description="Helical" evidence="8">
    <location>
        <begin position="265"/>
        <end position="286"/>
    </location>
</feature>
<dbReference type="Pfam" id="PF01032">
    <property type="entry name" value="FecCD"/>
    <property type="match status" value="1"/>
</dbReference>
<keyword evidence="7 8" id="KW-0472">Membrane</keyword>
<keyword evidence="10" id="KW-1185">Reference proteome</keyword>
<keyword evidence="4" id="KW-1003">Cell membrane</keyword>
<name>A0A1M5JRJ8_STRHI</name>
<dbReference type="STRING" id="2017.SAMN05444320_1093"/>
<dbReference type="GO" id="GO:0005886">
    <property type="term" value="C:plasma membrane"/>
    <property type="evidence" value="ECO:0007669"/>
    <property type="project" value="UniProtKB-SubCell"/>
</dbReference>
<evidence type="ECO:0000256" key="5">
    <source>
        <dbReference type="ARBA" id="ARBA00022692"/>
    </source>
</evidence>
<feature type="transmembrane region" description="Helical" evidence="8">
    <location>
        <begin position="51"/>
        <end position="68"/>
    </location>
</feature>
<sequence>MLAIALVTSSILVGSGDIPSGRVIDYVLGDAAARADSHLQMVITTLRVPRTLAAVLVGCALGVAGTLLQSATRNPLAETGLLGVNAGAALGVVLGIAYAGVESGYGYLVWAFAGAAVASALVLMIARVGGALVSPLRLVLAGAALGATFRGLTGSILLRQANSYDQYRFWVLGSLSGVDMSLTLRMLPAIGIGLLTAVLVARPLSALHLGDDAARALGHRPGLVRVVVAVVVTLLAGAAVALAGPIAFLGLLAPYLARAVAGPRMLAQVVVSGMAGIVLLLAADVLGRVVIRPYEAPVSVLLAIVGGPALVLIARSRRLMTLRTEA</sequence>
<evidence type="ECO:0000313" key="9">
    <source>
        <dbReference type="EMBL" id="SHG43045.1"/>
    </source>
</evidence>
<dbReference type="PANTHER" id="PTHR30472">
    <property type="entry name" value="FERRIC ENTEROBACTIN TRANSPORT SYSTEM PERMEASE PROTEIN"/>
    <property type="match status" value="1"/>
</dbReference>
<dbReference type="EMBL" id="FQVN01000009">
    <property type="protein sequence ID" value="SHG43045.1"/>
    <property type="molecule type" value="Genomic_DNA"/>
</dbReference>
<feature type="transmembrane region" description="Helical" evidence="8">
    <location>
        <begin position="298"/>
        <end position="316"/>
    </location>
</feature>
<evidence type="ECO:0000256" key="8">
    <source>
        <dbReference type="SAM" id="Phobius"/>
    </source>
</evidence>